<evidence type="ECO:0000313" key="11">
    <source>
        <dbReference type="EMBL" id="KGP92045.1"/>
    </source>
</evidence>
<dbReference type="InterPro" id="IPR024791">
    <property type="entry name" value="Cyt_c/ubiquinol_Oxase_su3"/>
</dbReference>
<reference evidence="11 12" key="1">
    <citation type="submission" date="2013-08" db="EMBL/GenBank/DDBJ databases">
        <title>Genome of Pontibacillus chungwhensis.</title>
        <authorList>
            <person name="Wang Q."/>
            <person name="Wang G."/>
        </authorList>
    </citation>
    <scope>NUCLEOTIDE SEQUENCE [LARGE SCALE GENOMIC DNA]</scope>
    <source>
        <strain evidence="11 12">BH030062</strain>
    </source>
</reference>
<dbReference type="Proteomes" id="UP000030153">
    <property type="component" value="Unassembled WGS sequence"/>
</dbReference>
<evidence type="ECO:0000256" key="6">
    <source>
        <dbReference type="ARBA" id="ARBA00023136"/>
    </source>
</evidence>
<dbReference type="SUPFAM" id="SSF81452">
    <property type="entry name" value="Cytochrome c oxidase subunit III-like"/>
    <property type="match status" value="1"/>
</dbReference>
<protein>
    <submittedName>
        <fullName evidence="11">Cytochrome B oxidoreductase</fullName>
    </submittedName>
</protein>
<dbReference type="eggNOG" id="COG1845">
    <property type="taxonomic scope" value="Bacteria"/>
</dbReference>
<dbReference type="InterPro" id="IPR000298">
    <property type="entry name" value="Cyt_c_oxidase-like_su3"/>
</dbReference>
<dbReference type="EMBL" id="AVBG01000003">
    <property type="protein sequence ID" value="KGP92045.1"/>
    <property type="molecule type" value="Genomic_DNA"/>
</dbReference>
<dbReference type="GO" id="GO:0019646">
    <property type="term" value="P:aerobic electron transport chain"/>
    <property type="evidence" value="ECO:0007669"/>
    <property type="project" value="InterPro"/>
</dbReference>
<keyword evidence="6 9" id="KW-0472">Membrane</keyword>
<dbReference type="Pfam" id="PF00510">
    <property type="entry name" value="COX3"/>
    <property type="match status" value="1"/>
</dbReference>
<evidence type="ECO:0000256" key="3">
    <source>
        <dbReference type="ARBA" id="ARBA00022475"/>
    </source>
</evidence>
<evidence type="ECO:0000256" key="5">
    <source>
        <dbReference type="ARBA" id="ARBA00022989"/>
    </source>
</evidence>
<feature type="domain" description="Heme-copper oxidase subunit III family profile" evidence="10">
    <location>
        <begin position="30"/>
        <end position="209"/>
    </location>
</feature>
<comment type="caution">
    <text evidence="11">The sequence shown here is derived from an EMBL/GenBank/DDBJ whole genome shotgun (WGS) entry which is preliminary data.</text>
</comment>
<keyword evidence="4 7" id="KW-0812">Transmembrane</keyword>
<evidence type="ECO:0000256" key="4">
    <source>
        <dbReference type="ARBA" id="ARBA00022692"/>
    </source>
</evidence>
<keyword evidence="5 9" id="KW-1133">Transmembrane helix</keyword>
<dbReference type="FunFam" id="1.20.120.80:FF:000001">
    <property type="entry name" value="Cytochrome (Ubi)quinol oxidase subunit III"/>
    <property type="match status" value="1"/>
</dbReference>
<keyword evidence="12" id="KW-1185">Reference proteome</keyword>
<feature type="region of interest" description="Disordered" evidence="8">
    <location>
        <begin position="1"/>
        <end position="20"/>
    </location>
</feature>
<dbReference type="PROSITE" id="PS50253">
    <property type="entry name" value="COX3"/>
    <property type="match status" value="1"/>
</dbReference>
<feature type="transmembrane region" description="Helical" evidence="9">
    <location>
        <begin position="73"/>
        <end position="93"/>
    </location>
</feature>
<dbReference type="Gene3D" id="1.20.120.80">
    <property type="entry name" value="Cytochrome c oxidase, subunit III, four-helix bundle"/>
    <property type="match status" value="1"/>
</dbReference>
<comment type="subcellular location">
    <subcellularLocation>
        <location evidence="1 7">Cell membrane</location>
        <topology evidence="1 7">Multi-pass membrane protein</topology>
    </subcellularLocation>
</comment>
<evidence type="ECO:0000313" key="12">
    <source>
        <dbReference type="Proteomes" id="UP000030153"/>
    </source>
</evidence>
<dbReference type="CDD" id="cd02863">
    <property type="entry name" value="Ubiquinol_oxidase_III"/>
    <property type="match status" value="1"/>
</dbReference>
<dbReference type="InterPro" id="IPR035973">
    <property type="entry name" value="Cyt_c_oxidase_su3-like_sf"/>
</dbReference>
<sequence length="212" mass="23886">MSSDQLQRLKPGQSPHEPEKATLEGKNKFLGFWFFLGGETVLFASLFGTYLALNGPESNTSGPGPAELFGLELVFIMTVILLTSSLTSVYAIYHMKNLDFGKMQLWLGITVALGLTFLGLEIYEFYEYIMHEEHTFTSDAFGSAFYALVGFHGGHVLFGLLWIVTLMVRNSKRGLNLYNAPKYYIASLYWHFIDVVWVFIFTVVYLMGKLGG</sequence>
<dbReference type="RefSeq" id="WP_036780877.1">
    <property type="nucleotide sequence ID" value="NZ_AVBG01000003.1"/>
</dbReference>
<gene>
    <name evidence="11" type="ORF">N780_00135</name>
</gene>
<organism evidence="11 12">
    <name type="scientific">Pontibacillus chungwhensis BH030062</name>
    <dbReference type="NCBI Taxonomy" id="1385513"/>
    <lineage>
        <taxon>Bacteria</taxon>
        <taxon>Bacillati</taxon>
        <taxon>Bacillota</taxon>
        <taxon>Bacilli</taxon>
        <taxon>Bacillales</taxon>
        <taxon>Bacillaceae</taxon>
        <taxon>Pontibacillus</taxon>
    </lineage>
</organism>
<feature type="transmembrane region" description="Helical" evidence="9">
    <location>
        <begin position="143"/>
        <end position="168"/>
    </location>
</feature>
<name>A0A0A2VEG5_9BACI</name>
<dbReference type="STRING" id="1385513.N780_00135"/>
<feature type="transmembrane region" description="Helical" evidence="9">
    <location>
        <begin position="188"/>
        <end position="208"/>
    </location>
</feature>
<evidence type="ECO:0000256" key="9">
    <source>
        <dbReference type="SAM" id="Phobius"/>
    </source>
</evidence>
<evidence type="ECO:0000259" key="10">
    <source>
        <dbReference type="PROSITE" id="PS50253"/>
    </source>
</evidence>
<dbReference type="AlphaFoldDB" id="A0A0A2VEG5"/>
<evidence type="ECO:0000256" key="8">
    <source>
        <dbReference type="SAM" id="MobiDB-lite"/>
    </source>
</evidence>
<dbReference type="GO" id="GO:0005886">
    <property type="term" value="C:plasma membrane"/>
    <property type="evidence" value="ECO:0007669"/>
    <property type="project" value="UniProtKB-SubCell"/>
</dbReference>
<evidence type="ECO:0000256" key="2">
    <source>
        <dbReference type="ARBA" id="ARBA00010581"/>
    </source>
</evidence>
<dbReference type="GO" id="GO:0004129">
    <property type="term" value="F:cytochrome-c oxidase activity"/>
    <property type="evidence" value="ECO:0007669"/>
    <property type="project" value="InterPro"/>
</dbReference>
<dbReference type="PANTHER" id="PTHR11403">
    <property type="entry name" value="CYTOCHROME C OXIDASE SUBUNIT III"/>
    <property type="match status" value="1"/>
</dbReference>
<dbReference type="InterPro" id="IPR033946">
    <property type="entry name" value="Ubiquinol_oxase_su3_dom"/>
</dbReference>
<accession>A0A0A2VEG5</accession>
<proteinExistence type="inferred from homology"/>
<dbReference type="OrthoDB" id="9810850at2"/>
<evidence type="ECO:0000256" key="1">
    <source>
        <dbReference type="ARBA" id="ARBA00004651"/>
    </source>
</evidence>
<dbReference type="PANTHER" id="PTHR11403:SF9">
    <property type="entry name" value="CYTOCHROME C OXIDASE SUBUNIT 3"/>
    <property type="match status" value="1"/>
</dbReference>
<feature type="transmembrane region" description="Helical" evidence="9">
    <location>
        <begin position="105"/>
        <end position="123"/>
    </location>
</feature>
<dbReference type="InterPro" id="IPR013833">
    <property type="entry name" value="Cyt_c_oxidase_su3_a-hlx"/>
</dbReference>
<keyword evidence="3" id="KW-1003">Cell membrane</keyword>
<comment type="similarity">
    <text evidence="2 7">Belongs to the cytochrome c oxidase subunit 3 family.</text>
</comment>
<evidence type="ECO:0000256" key="7">
    <source>
        <dbReference type="RuleBase" id="RU003376"/>
    </source>
</evidence>
<feature type="transmembrane region" description="Helical" evidence="9">
    <location>
        <begin position="30"/>
        <end position="53"/>
    </location>
</feature>